<dbReference type="AlphaFoldDB" id="A0AAN8XJT6"/>
<dbReference type="EMBL" id="JAXCGZ010000846">
    <property type="protein sequence ID" value="KAK7085531.1"/>
    <property type="molecule type" value="Genomic_DNA"/>
</dbReference>
<feature type="region of interest" description="Disordered" evidence="1">
    <location>
        <begin position="109"/>
        <end position="150"/>
    </location>
</feature>
<name>A0AAN8XJT6_HALRR</name>
<dbReference type="InterPro" id="IPR001356">
    <property type="entry name" value="HD"/>
</dbReference>
<proteinExistence type="predicted"/>
<feature type="compositionally biased region" description="Polar residues" evidence="1">
    <location>
        <begin position="109"/>
        <end position="131"/>
    </location>
</feature>
<evidence type="ECO:0000256" key="1">
    <source>
        <dbReference type="SAM" id="MobiDB-lite"/>
    </source>
</evidence>
<reference evidence="2 3" key="1">
    <citation type="submission" date="2023-11" db="EMBL/GenBank/DDBJ databases">
        <title>Halocaridina rubra genome assembly.</title>
        <authorList>
            <person name="Smith C."/>
        </authorList>
    </citation>
    <scope>NUCLEOTIDE SEQUENCE [LARGE SCALE GENOMIC DNA]</scope>
    <source>
        <strain evidence="2">EP-1</strain>
        <tissue evidence="2">Whole</tissue>
    </source>
</reference>
<protein>
    <submittedName>
        <fullName evidence="2">Uncharacterized protein</fullName>
    </submittedName>
</protein>
<sequence>MTDAPTVSSSVMSLNKFYFSPQNEVWFSNRRARWRKQMTGQGMGVTALNALAMTSSTYPGGALPPTLQPPVTVPATLSSATTGNATMPLSGTHHYTNHQDHTNAAATAMANQGNGDGSTWSRTGHSNSQIPTGGGGENGGGGNASGGNMAEGNLQSTIQAQANIQNQMMSMFSSNNNASSIFSATANPSLLHTGGTGTPSCSNLLGSHESPAVDYSTANGLTSSTSTGHHPEGASWTSGLYSKGTDAWTTHPHAHHIPYDNYSTVMGGGEMIMSSQHFPMEMKSAAAFHYPSQYTAAAAAANFNQQLRHHKGAPHPLPLF</sequence>
<dbReference type="Proteomes" id="UP001381693">
    <property type="component" value="Unassembled WGS sequence"/>
</dbReference>
<dbReference type="CDD" id="cd00086">
    <property type="entry name" value="homeodomain"/>
    <property type="match status" value="1"/>
</dbReference>
<dbReference type="GO" id="GO:0003677">
    <property type="term" value="F:DNA binding"/>
    <property type="evidence" value="ECO:0007669"/>
    <property type="project" value="InterPro"/>
</dbReference>
<evidence type="ECO:0000313" key="2">
    <source>
        <dbReference type="EMBL" id="KAK7085531.1"/>
    </source>
</evidence>
<gene>
    <name evidence="2" type="ORF">SK128_021337</name>
</gene>
<keyword evidence="3" id="KW-1185">Reference proteome</keyword>
<feature type="compositionally biased region" description="Gly residues" evidence="1">
    <location>
        <begin position="132"/>
        <end position="145"/>
    </location>
</feature>
<comment type="caution">
    <text evidence="2">The sequence shown here is derived from an EMBL/GenBank/DDBJ whole genome shotgun (WGS) entry which is preliminary data.</text>
</comment>
<evidence type="ECO:0000313" key="3">
    <source>
        <dbReference type="Proteomes" id="UP001381693"/>
    </source>
</evidence>
<organism evidence="2 3">
    <name type="scientific">Halocaridina rubra</name>
    <name type="common">Hawaiian red shrimp</name>
    <dbReference type="NCBI Taxonomy" id="373956"/>
    <lineage>
        <taxon>Eukaryota</taxon>
        <taxon>Metazoa</taxon>
        <taxon>Ecdysozoa</taxon>
        <taxon>Arthropoda</taxon>
        <taxon>Crustacea</taxon>
        <taxon>Multicrustacea</taxon>
        <taxon>Malacostraca</taxon>
        <taxon>Eumalacostraca</taxon>
        <taxon>Eucarida</taxon>
        <taxon>Decapoda</taxon>
        <taxon>Pleocyemata</taxon>
        <taxon>Caridea</taxon>
        <taxon>Atyoidea</taxon>
        <taxon>Atyidae</taxon>
        <taxon>Halocaridina</taxon>
    </lineage>
</organism>
<accession>A0AAN8XJT6</accession>